<dbReference type="OrthoDB" id="305739at2"/>
<name>H7EMF7_9SPIR</name>
<comment type="caution">
    <text evidence="7">The sequence shown here is derived from an EMBL/GenBank/DDBJ whole genome shotgun (WGS) entry which is preliminary data.</text>
</comment>
<sequence>MPSFRFVVPDGAGSGRLDKFVADSCDGMNRSKLKSGLSSLLLNGKPSKLSAKVRPGDVVEFGWEDSVPDNIEPEDIPLKVIYEDDDVTVVDKAQGMVTHPAGGNWTGTLVSALLFRWGRGTIEDVSGGGAERLRPGIVHRLDKDTSGVIITARNRASEEWLHAQFSDHRLLRKEYVAICTGCPPSRAGRIDSWIARDPGDRKKFRAVPAGGSGRSALTLYQCVAVYTCGGETYSLFRVRIKTGRTHQIRVHLKSIGCPVLGDPLYGKAPGSRSTFRSATLMLHARMLGIRLPGARVPSEFRADYPVRFRKVMKVLHERFRKN</sequence>
<comment type="catalytic activity">
    <reaction evidence="5">
        <text>a uridine in RNA = a pseudouridine in RNA</text>
        <dbReference type="Rhea" id="RHEA:48348"/>
        <dbReference type="Rhea" id="RHEA-COMP:12068"/>
        <dbReference type="Rhea" id="RHEA-COMP:12069"/>
        <dbReference type="ChEBI" id="CHEBI:65314"/>
        <dbReference type="ChEBI" id="CHEBI:65315"/>
    </reaction>
</comment>
<dbReference type="GO" id="GO:0140098">
    <property type="term" value="F:catalytic activity, acting on RNA"/>
    <property type="evidence" value="ECO:0007669"/>
    <property type="project" value="UniProtKB-ARBA"/>
</dbReference>
<dbReference type="InterPro" id="IPR020103">
    <property type="entry name" value="PsdUridine_synth_cat_dom_sf"/>
</dbReference>
<dbReference type="Gene3D" id="3.10.290.10">
    <property type="entry name" value="RNA-binding S4 domain"/>
    <property type="match status" value="1"/>
</dbReference>
<evidence type="ECO:0000256" key="5">
    <source>
        <dbReference type="RuleBase" id="RU362028"/>
    </source>
</evidence>
<evidence type="ECO:0000313" key="8">
    <source>
        <dbReference type="Proteomes" id="UP000003571"/>
    </source>
</evidence>
<dbReference type="InterPro" id="IPR050188">
    <property type="entry name" value="RluA_PseudoU_synthase"/>
</dbReference>
<dbReference type="PANTHER" id="PTHR21600">
    <property type="entry name" value="MITOCHONDRIAL RNA PSEUDOURIDINE SYNTHASE"/>
    <property type="match status" value="1"/>
</dbReference>
<keyword evidence="2 5" id="KW-0413">Isomerase</keyword>
<organism evidence="7 8">
    <name type="scientific">Treponema saccharophilum DSM 2985</name>
    <dbReference type="NCBI Taxonomy" id="907348"/>
    <lineage>
        <taxon>Bacteria</taxon>
        <taxon>Pseudomonadati</taxon>
        <taxon>Spirochaetota</taxon>
        <taxon>Spirochaetia</taxon>
        <taxon>Spirochaetales</taxon>
        <taxon>Treponemataceae</taxon>
        <taxon>Treponema</taxon>
    </lineage>
</organism>
<dbReference type="SUPFAM" id="SSF55120">
    <property type="entry name" value="Pseudouridine synthase"/>
    <property type="match status" value="1"/>
</dbReference>
<dbReference type="PANTHER" id="PTHR21600:SF44">
    <property type="entry name" value="RIBOSOMAL LARGE SUBUNIT PSEUDOURIDINE SYNTHASE D"/>
    <property type="match status" value="1"/>
</dbReference>
<dbReference type="Gene3D" id="3.30.2350.10">
    <property type="entry name" value="Pseudouridine synthase"/>
    <property type="match status" value="1"/>
</dbReference>
<feature type="active site" evidence="3">
    <location>
        <position position="142"/>
    </location>
</feature>
<dbReference type="AlphaFoldDB" id="H7EMF7"/>
<dbReference type="PROSITE" id="PS50889">
    <property type="entry name" value="S4"/>
    <property type="match status" value="1"/>
</dbReference>
<dbReference type="InterPro" id="IPR036986">
    <property type="entry name" value="S4_RNA-bd_sf"/>
</dbReference>
<reference evidence="7 8" key="1">
    <citation type="submission" date="2011-09" db="EMBL/GenBank/DDBJ databases">
        <title>The draft genome of Treponema saccharophilum DSM 2985.</title>
        <authorList>
            <consortium name="US DOE Joint Genome Institute (JGI-PGF)"/>
            <person name="Lucas S."/>
            <person name="Copeland A."/>
            <person name="Lapidus A."/>
            <person name="Glavina del Rio T."/>
            <person name="Dalin E."/>
            <person name="Tice H."/>
            <person name="Bruce D."/>
            <person name="Goodwin L."/>
            <person name="Pitluck S."/>
            <person name="Peters L."/>
            <person name="Kyrpides N."/>
            <person name="Mavromatis K."/>
            <person name="Ivanova N."/>
            <person name="Markowitz V."/>
            <person name="Cheng J.-F."/>
            <person name="Hugenholtz P."/>
            <person name="Woyke T."/>
            <person name="Wu D."/>
            <person name="Gronow S."/>
            <person name="Wellnitz S."/>
            <person name="Brambilla E."/>
            <person name="Klenk H.-P."/>
            <person name="Eisen J.A."/>
        </authorList>
    </citation>
    <scope>NUCLEOTIDE SEQUENCE [LARGE SCALE GENOMIC DNA]</scope>
    <source>
        <strain evidence="7 8">DSM 2985</strain>
    </source>
</reference>
<evidence type="ECO:0000256" key="1">
    <source>
        <dbReference type="ARBA" id="ARBA00010876"/>
    </source>
</evidence>
<dbReference type="PATRIC" id="fig|907348.3.peg.2136"/>
<dbReference type="Pfam" id="PF00849">
    <property type="entry name" value="PseudoU_synth_2"/>
    <property type="match status" value="1"/>
</dbReference>
<evidence type="ECO:0000313" key="7">
    <source>
        <dbReference type="EMBL" id="EIC01242.1"/>
    </source>
</evidence>
<dbReference type="InterPro" id="IPR006225">
    <property type="entry name" value="PsdUridine_synth_RluC/D"/>
</dbReference>
<dbReference type="Proteomes" id="UP000003571">
    <property type="component" value="Unassembled WGS sequence"/>
</dbReference>
<dbReference type="CDD" id="cd02869">
    <property type="entry name" value="PseudoU_synth_RluA_like"/>
    <property type="match status" value="1"/>
</dbReference>
<keyword evidence="8" id="KW-1185">Reference proteome</keyword>
<evidence type="ECO:0000259" key="6">
    <source>
        <dbReference type="Pfam" id="PF00849"/>
    </source>
</evidence>
<dbReference type="GO" id="GO:0009982">
    <property type="term" value="F:pseudouridine synthase activity"/>
    <property type="evidence" value="ECO:0007669"/>
    <property type="project" value="InterPro"/>
</dbReference>
<dbReference type="GO" id="GO:0000455">
    <property type="term" value="P:enzyme-directed rRNA pseudouridine synthesis"/>
    <property type="evidence" value="ECO:0007669"/>
    <property type="project" value="TreeGrafter"/>
</dbReference>
<dbReference type="GO" id="GO:0003723">
    <property type="term" value="F:RNA binding"/>
    <property type="evidence" value="ECO:0007669"/>
    <property type="project" value="UniProtKB-KW"/>
</dbReference>
<protein>
    <recommendedName>
        <fullName evidence="5">Pseudouridine synthase</fullName>
        <ecNumber evidence="5">5.4.99.-</ecNumber>
    </recommendedName>
</protein>
<proteinExistence type="inferred from homology"/>
<dbReference type="STRING" id="907348.TresaDRAFT_0379"/>
<comment type="similarity">
    <text evidence="1 5">Belongs to the pseudouridine synthase RluA family.</text>
</comment>
<dbReference type="eggNOG" id="COG0564">
    <property type="taxonomic scope" value="Bacteria"/>
</dbReference>
<dbReference type="InterPro" id="IPR006145">
    <property type="entry name" value="PsdUridine_synth_RsuA/RluA"/>
</dbReference>
<dbReference type="RefSeq" id="WP_002705482.1">
    <property type="nucleotide sequence ID" value="NZ_AGRW01000051.1"/>
</dbReference>
<dbReference type="NCBIfam" id="TIGR00005">
    <property type="entry name" value="rluA_subfam"/>
    <property type="match status" value="1"/>
</dbReference>
<feature type="domain" description="Pseudouridine synthase RsuA/RluA-like" evidence="6">
    <location>
        <begin position="87"/>
        <end position="253"/>
    </location>
</feature>
<evidence type="ECO:0000256" key="3">
    <source>
        <dbReference type="PIRSR" id="PIRSR606225-1"/>
    </source>
</evidence>
<accession>H7EMF7</accession>
<dbReference type="EC" id="5.4.99.-" evidence="5"/>
<gene>
    <name evidence="7" type="ORF">TresaDRAFT_0379</name>
</gene>
<comment type="function">
    <text evidence="5">Responsible for synthesis of pseudouridine from uracil.</text>
</comment>
<keyword evidence="4" id="KW-0694">RNA-binding</keyword>
<evidence type="ECO:0000256" key="4">
    <source>
        <dbReference type="PROSITE-ProRule" id="PRU00182"/>
    </source>
</evidence>
<evidence type="ECO:0000256" key="2">
    <source>
        <dbReference type="ARBA" id="ARBA00023235"/>
    </source>
</evidence>
<dbReference type="EMBL" id="AGRW01000051">
    <property type="protein sequence ID" value="EIC01242.1"/>
    <property type="molecule type" value="Genomic_DNA"/>
</dbReference>